<evidence type="ECO:0000313" key="3">
    <source>
        <dbReference type="Proteomes" id="UP000239462"/>
    </source>
</evidence>
<proteinExistence type="predicted"/>
<evidence type="ECO:0000256" key="1">
    <source>
        <dbReference type="SAM" id="Phobius"/>
    </source>
</evidence>
<feature type="transmembrane region" description="Helical" evidence="1">
    <location>
        <begin position="129"/>
        <end position="158"/>
    </location>
</feature>
<evidence type="ECO:0000313" key="2">
    <source>
        <dbReference type="EMBL" id="AVB75654.1"/>
    </source>
</evidence>
<dbReference type="AlphaFoldDB" id="A0A2L1C8H8"/>
<feature type="transmembrane region" description="Helical" evidence="1">
    <location>
        <begin position="67"/>
        <end position="87"/>
    </location>
</feature>
<sequence>MDENVKRLENVVEKNIDYLYRDLEYTTTKYNYYDTKISNNCNLILKIYALVYGLIITAYGIVDNIELSLWILAIANIFVLNFALGIFKFGRVLCILGIDVDVILVNINMSSKKVWNYTGDLLIEFNNSLYTLVFFVTNFSIYLLIIALIISTVYLIAFSDTYISLILSDLSEFLKFLCYGLIWIFNIYSIIEINKSKQKYDIQLKKSRIKAEKFSEVFDKIRDVLHNQEPDRDEID</sequence>
<gene>
    <name evidence="2" type="ORF">MMJJ_02350</name>
</gene>
<feature type="transmembrane region" description="Helical" evidence="1">
    <location>
        <begin position="170"/>
        <end position="191"/>
    </location>
</feature>
<reference evidence="3" key="1">
    <citation type="journal article" date="2018" name="Genome Announc.">
        <title>Complete Genome Sequence of the Methanococcus maripaludis Type Strain JJ (DSM 2067), a Model for Selenoprotein Synthesis in Archaea.</title>
        <authorList>
            <person name="Poehlein A."/>
            <person name="Heym D."/>
            <person name="Quitzke V."/>
            <person name="Fersch J."/>
            <person name="Daniel R."/>
            <person name="Rother M."/>
        </authorList>
    </citation>
    <scope>NUCLEOTIDE SEQUENCE [LARGE SCALE GENOMIC DNA]</scope>
    <source>
        <strain evidence="3">DSM 2067</strain>
    </source>
</reference>
<dbReference type="GeneID" id="36101331"/>
<dbReference type="KEGG" id="mmad:MMJJ_02350"/>
<keyword evidence="1" id="KW-1133">Transmembrane helix</keyword>
<organism evidence="2 3">
    <name type="scientific">Methanococcus maripaludis</name>
    <name type="common">Methanococcus deltae</name>
    <dbReference type="NCBI Taxonomy" id="39152"/>
    <lineage>
        <taxon>Archaea</taxon>
        <taxon>Methanobacteriati</taxon>
        <taxon>Methanobacteriota</taxon>
        <taxon>Methanomada group</taxon>
        <taxon>Methanococci</taxon>
        <taxon>Methanococcales</taxon>
        <taxon>Methanococcaceae</taxon>
        <taxon>Methanococcus</taxon>
    </lineage>
</organism>
<dbReference type="EMBL" id="CP026606">
    <property type="protein sequence ID" value="AVB75654.1"/>
    <property type="molecule type" value="Genomic_DNA"/>
</dbReference>
<protein>
    <submittedName>
        <fullName evidence="2">Uncharacterized protein</fullName>
    </submittedName>
</protein>
<dbReference type="Proteomes" id="UP000239462">
    <property type="component" value="Chromosome"/>
</dbReference>
<keyword evidence="1" id="KW-0472">Membrane</keyword>
<dbReference type="RefSeq" id="WP_104837320.1">
    <property type="nucleotide sequence ID" value="NZ_CP026606.1"/>
</dbReference>
<feature type="transmembrane region" description="Helical" evidence="1">
    <location>
        <begin position="43"/>
        <end position="61"/>
    </location>
</feature>
<name>A0A2L1C8H8_METMI</name>
<accession>A0A2L1C8H8</accession>
<keyword evidence="1" id="KW-0812">Transmembrane</keyword>